<dbReference type="Gene3D" id="3.30.420.10">
    <property type="entry name" value="Ribonuclease H-like superfamily/Ribonuclease H"/>
    <property type="match status" value="1"/>
</dbReference>
<evidence type="ECO:0000256" key="5">
    <source>
        <dbReference type="PROSITE-ProRule" id="PRU00047"/>
    </source>
</evidence>
<dbReference type="GO" id="GO:0008270">
    <property type="term" value="F:zinc ion binding"/>
    <property type="evidence" value="ECO:0007669"/>
    <property type="project" value="UniProtKB-KW"/>
</dbReference>
<evidence type="ECO:0000256" key="4">
    <source>
        <dbReference type="ARBA" id="ARBA00022801"/>
    </source>
</evidence>
<evidence type="ECO:0000259" key="8">
    <source>
        <dbReference type="PROSITE" id="PS50994"/>
    </source>
</evidence>
<dbReference type="InterPro" id="IPR054722">
    <property type="entry name" value="PolX-like_BBD"/>
</dbReference>
<dbReference type="Pfam" id="PF00665">
    <property type="entry name" value="rve"/>
    <property type="match status" value="1"/>
</dbReference>
<protein>
    <submittedName>
        <fullName evidence="9">Polyprotein</fullName>
    </submittedName>
</protein>
<organism evidence="9">
    <name type="scientific">Gossypium barbadense</name>
    <name type="common">Sea Island cotton</name>
    <name type="synonym">Hibiscus barbadensis</name>
    <dbReference type="NCBI Taxonomy" id="3634"/>
    <lineage>
        <taxon>Eukaryota</taxon>
        <taxon>Viridiplantae</taxon>
        <taxon>Streptophyta</taxon>
        <taxon>Embryophyta</taxon>
        <taxon>Tracheophyta</taxon>
        <taxon>Spermatophyta</taxon>
        <taxon>Magnoliopsida</taxon>
        <taxon>eudicotyledons</taxon>
        <taxon>Gunneridae</taxon>
        <taxon>Pentapetalae</taxon>
        <taxon>rosids</taxon>
        <taxon>malvids</taxon>
        <taxon>Malvales</taxon>
        <taxon>Malvaceae</taxon>
        <taxon>Malvoideae</taxon>
        <taxon>Gossypium</taxon>
    </lineage>
</organism>
<dbReference type="Pfam" id="PF07727">
    <property type="entry name" value="RVT_2"/>
    <property type="match status" value="1"/>
</dbReference>
<accession>A0A068B703</accession>
<dbReference type="InterPro" id="IPR039537">
    <property type="entry name" value="Retrotran_Ty1/copia-like"/>
</dbReference>
<feature type="region of interest" description="Disordered" evidence="6">
    <location>
        <begin position="788"/>
        <end position="834"/>
    </location>
</feature>
<dbReference type="GO" id="GO:0006508">
    <property type="term" value="P:proteolysis"/>
    <property type="evidence" value="ECO:0007669"/>
    <property type="project" value="UniProtKB-KW"/>
</dbReference>
<keyword evidence="1" id="KW-0645">Protease</keyword>
<dbReference type="PROSITE" id="PS50994">
    <property type="entry name" value="INTEGRASE"/>
    <property type="match status" value="1"/>
</dbReference>
<name>A0A068B703_GOSBA</name>
<dbReference type="Pfam" id="PF00098">
    <property type="entry name" value="zf-CCHC"/>
    <property type="match status" value="1"/>
</dbReference>
<dbReference type="InterPro" id="IPR057670">
    <property type="entry name" value="SH3_retrovirus"/>
</dbReference>
<evidence type="ECO:0000256" key="2">
    <source>
        <dbReference type="ARBA" id="ARBA00022723"/>
    </source>
</evidence>
<proteinExistence type="predicted"/>
<dbReference type="InterPro" id="IPR001584">
    <property type="entry name" value="Integrase_cat-core"/>
</dbReference>
<dbReference type="InterPro" id="IPR013103">
    <property type="entry name" value="RVT_2"/>
</dbReference>
<keyword evidence="2" id="KW-0479">Metal-binding</keyword>
<dbReference type="InterPro" id="IPR025724">
    <property type="entry name" value="GAG-pre-integrase_dom"/>
</dbReference>
<dbReference type="GO" id="GO:0004190">
    <property type="term" value="F:aspartic-type endopeptidase activity"/>
    <property type="evidence" value="ECO:0007669"/>
    <property type="project" value="UniProtKB-KW"/>
</dbReference>
<dbReference type="InterPro" id="IPR012337">
    <property type="entry name" value="RNaseH-like_sf"/>
</dbReference>
<keyword evidence="5" id="KW-0863">Zinc-finger</keyword>
<evidence type="ECO:0000256" key="1">
    <source>
        <dbReference type="ARBA" id="ARBA00022670"/>
    </source>
</evidence>
<dbReference type="CDD" id="cd09272">
    <property type="entry name" value="RNase_HI_RT_Ty1"/>
    <property type="match status" value="1"/>
</dbReference>
<dbReference type="InterPro" id="IPR043502">
    <property type="entry name" value="DNA/RNA_pol_sf"/>
</dbReference>
<dbReference type="SMART" id="SM00343">
    <property type="entry name" value="ZnF_C2HC"/>
    <property type="match status" value="1"/>
</dbReference>
<dbReference type="Pfam" id="PF14223">
    <property type="entry name" value="Retrotran_gag_2"/>
    <property type="match status" value="1"/>
</dbReference>
<dbReference type="SUPFAM" id="SSF53098">
    <property type="entry name" value="Ribonuclease H-like"/>
    <property type="match status" value="1"/>
</dbReference>
<feature type="domain" description="CCHC-type" evidence="7">
    <location>
        <begin position="298"/>
        <end position="313"/>
    </location>
</feature>
<feature type="region of interest" description="Disordered" evidence="6">
    <location>
        <begin position="219"/>
        <end position="291"/>
    </location>
</feature>
<feature type="compositionally biased region" description="Acidic residues" evidence="6">
    <location>
        <begin position="788"/>
        <end position="799"/>
    </location>
</feature>
<dbReference type="GO" id="GO:0003676">
    <property type="term" value="F:nucleic acid binding"/>
    <property type="evidence" value="ECO:0007669"/>
    <property type="project" value="InterPro"/>
</dbReference>
<evidence type="ECO:0000256" key="3">
    <source>
        <dbReference type="ARBA" id="ARBA00022750"/>
    </source>
</evidence>
<evidence type="ECO:0000313" key="9">
    <source>
        <dbReference type="EMBL" id="AIC77183.1"/>
    </source>
</evidence>
<dbReference type="InterPro" id="IPR036397">
    <property type="entry name" value="RNaseH_sf"/>
</dbReference>
<feature type="compositionally biased region" description="Low complexity" evidence="6">
    <location>
        <begin position="800"/>
        <end position="819"/>
    </location>
</feature>
<dbReference type="Pfam" id="PF22936">
    <property type="entry name" value="Pol_BBD"/>
    <property type="match status" value="1"/>
</dbReference>
<keyword evidence="3" id="KW-0064">Aspartyl protease</keyword>
<keyword evidence="4" id="KW-0378">Hydrolase</keyword>
<dbReference type="EMBL" id="KF740825">
    <property type="protein sequence ID" value="AIC77183.1"/>
    <property type="molecule type" value="Genomic_DNA"/>
</dbReference>
<dbReference type="Pfam" id="PF13976">
    <property type="entry name" value="gag_pre-integrs"/>
    <property type="match status" value="1"/>
</dbReference>
<dbReference type="PANTHER" id="PTHR42648:SF18">
    <property type="entry name" value="RETROTRANSPOSON, UNCLASSIFIED-LIKE PROTEIN"/>
    <property type="match status" value="1"/>
</dbReference>
<dbReference type="InterPro" id="IPR036875">
    <property type="entry name" value="Znf_CCHC_sf"/>
</dbReference>
<dbReference type="Gene3D" id="4.10.60.10">
    <property type="entry name" value="Zinc finger, CCHC-type"/>
    <property type="match status" value="1"/>
</dbReference>
<feature type="compositionally biased region" description="Gly residues" evidence="6">
    <location>
        <begin position="242"/>
        <end position="254"/>
    </location>
</feature>
<feature type="domain" description="Integrase catalytic" evidence="8">
    <location>
        <begin position="539"/>
        <end position="705"/>
    </location>
</feature>
<dbReference type="Pfam" id="PF25597">
    <property type="entry name" value="SH3_retrovirus"/>
    <property type="match status" value="1"/>
</dbReference>
<reference evidence="9" key="1">
    <citation type="submission" date="2013-10" db="EMBL/GenBank/DDBJ databases">
        <title>Discovery and characterization of a novel Ty1/copia-like retrotransposon in Gossypium.</title>
        <authorList>
            <person name="Cao Y."/>
            <person name="Ding M."/>
            <person name="He S."/>
            <person name="Rong J."/>
        </authorList>
    </citation>
    <scope>NUCLEOTIDE SEQUENCE</scope>
</reference>
<evidence type="ECO:0000259" key="7">
    <source>
        <dbReference type="PROSITE" id="PS50158"/>
    </source>
</evidence>
<keyword evidence="5" id="KW-0862">Zinc</keyword>
<dbReference type="GO" id="GO:0015074">
    <property type="term" value="P:DNA integration"/>
    <property type="evidence" value="ECO:0007669"/>
    <property type="project" value="InterPro"/>
</dbReference>
<dbReference type="SUPFAM" id="SSF57756">
    <property type="entry name" value="Retrovirus zinc finger-like domains"/>
    <property type="match status" value="1"/>
</dbReference>
<dbReference type="PANTHER" id="PTHR42648">
    <property type="entry name" value="TRANSPOSASE, PUTATIVE-RELATED"/>
    <property type="match status" value="1"/>
</dbReference>
<dbReference type="PROSITE" id="PS50158">
    <property type="entry name" value="ZF_CCHC"/>
    <property type="match status" value="1"/>
</dbReference>
<dbReference type="SUPFAM" id="SSF56672">
    <property type="entry name" value="DNA/RNA polymerases"/>
    <property type="match status" value="1"/>
</dbReference>
<dbReference type="InterPro" id="IPR001878">
    <property type="entry name" value="Znf_CCHC"/>
</dbReference>
<sequence>MGDVIQLQVPQLTKTNYGNWSIRMKALLGSQDCWEIVEKGYIEPGDAATEAALSNDAKKALREARKKDQKALNSIFQGMDESTFEKISDVKNAKNAWEILQKSFQGVEKAKKVRLQSLRAEFEMLKMKSSENIDDYANRVKSVVNEMKRNGETLDEVRVMEKILRSLTRKFEYVVVAIEESKDLSKMSLEELVGSLQAHEQKMKLNEDSENLNQALHSKLSIDDGETSNNFSQGRGNRRGYRGGYRGGNRGGRGSRGRGNQSYGRYQENKDYQTSNRGRGSRGRGRGRFQENKSQVQCYNCNKYGHFSYECRSTHKVDERNHVAVAAEGNEKVESSVFLTYGENEDRKRSVWYLDNGASNHMCGRKELFTELDETVHGQITFGDNSHAEIKGKGKVVITQRNGEKKYISDVYYVPALKSNLISLGQLLEKGYEVHMKDRSLAIRNKSGELVVRVDMTRNRLFTLDIESGEVKCMKTDLKNESWLWHLRYGHLGFSGLKLLSKTNMVNGLPSINHPDQLCEACVKGKQHRQKFEVGKSRRARRPLEIVHTDISGPYDIESLGGNRYYLTFIDDYSRKCWVYFLKAKSEALEKFKEFKAMVEKQSGRYLKILRSDRGGEYTAKLYESFCKDHGIIHQLTARRTPQQNGVAERKNRTILDMARSMIKGKHLPRTFWAEAVECAVYLLNQCPTKSVRHKTPEEAWSGHKPRVGHLKIFGCIAYAHVPEQQRKKLDDRGEKCIFIGYDKRSKAYRLYNPLTKKLIISRDVEFDEADYWRWSEEEKKVEGLFFNEDDNNQEEQGDDQSPGTTAPSSPTSSSGSSSLDEAPTRTRSLNDIYNSTEPVETQFDYSLFCLMTECDPVTYEEAIENNKWKKAMDEEIAAIRRNDTWELTSLPEGHSPIGVKWVYKTKTNKEGKVEKYKARLVAKGYKQRQGVDYDEIFAPVARIDTIRLLIAVAAQYKWKIYQMDVKSAFLNGYLEEEVYIEQPPGYSIQGKEDKVYRLKKSLYGLKQAPRAWNTRIDEYFRRNGFIKSPHEHTLYTKKNGYGDIMIVCLYVDDMIFTGNNPGMSDDFKKAMTKEFEMTDIGEMSYFLGVEVKQMQDGIFVSQKKYAEQILNKFKMKDCKPVVTPADPGMKLSVDSTRESINPTLFKSLVGSLRYLTITRPDITYAVGLVSRFMEKPKQDHLIAAKRILRYIKGTMNHGLFYTHSQDSKLVGYSDSDYGGDLDDRKSTSGYAFHISSAVFSWSSKKQQTIALSTCEAEYMAAATCTCQAMWLKNILGEIGVSNEGPITIYVDNKSAISLAKNPVSHSRSKHIDTKYHFIREQVKNKNVELVHCRTEDQLADIFTKPLKVETFNKFKEKLGMKVGFEGEC</sequence>
<evidence type="ECO:0000256" key="6">
    <source>
        <dbReference type="SAM" id="MobiDB-lite"/>
    </source>
</evidence>